<keyword evidence="10" id="KW-1185">Reference proteome</keyword>
<dbReference type="Proteomes" id="UP000829291">
    <property type="component" value="Chromosome 4"/>
</dbReference>
<evidence type="ECO:0000256" key="8">
    <source>
        <dbReference type="SAM" id="SignalP"/>
    </source>
</evidence>
<dbReference type="InterPro" id="IPR007110">
    <property type="entry name" value="Ig-like_dom"/>
</dbReference>
<reference evidence="11" key="1">
    <citation type="submission" date="2025-08" db="UniProtKB">
        <authorList>
            <consortium name="RefSeq"/>
        </authorList>
    </citation>
    <scope>IDENTIFICATION</scope>
    <source>
        <tissue evidence="11">Thorax and Abdomen</tissue>
    </source>
</reference>
<feature type="domain" description="Ig-like" evidence="9">
    <location>
        <begin position="144"/>
        <end position="243"/>
    </location>
</feature>
<keyword evidence="8" id="KW-0732">Signal</keyword>
<evidence type="ECO:0000256" key="2">
    <source>
        <dbReference type="ARBA" id="ARBA00023136"/>
    </source>
</evidence>
<evidence type="ECO:0000256" key="3">
    <source>
        <dbReference type="ARBA" id="ARBA00023157"/>
    </source>
</evidence>
<dbReference type="GeneID" id="107222818"/>
<evidence type="ECO:0000259" key="9">
    <source>
        <dbReference type="PROSITE" id="PS50835"/>
    </source>
</evidence>
<dbReference type="InterPro" id="IPR036179">
    <property type="entry name" value="Ig-like_dom_sf"/>
</dbReference>
<evidence type="ECO:0000256" key="1">
    <source>
        <dbReference type="ARBA" id="ARBA00004479"/>
    </source>
</evidence>
<dbReference type="PANTHER" id="PTHR11640:SF31">
    <property type="entry name" value="IRREGULAR CHIASM C-ROUGHEST PROTEIN-RELATED"/>
    <property type="match status" value="1"/>
</dbReference>
<dbReference type="PROSITE" id="PS50835">
    <property type="entry name" value="IG_LIKE"/>
    <property type="match status" value="1"/>
</dbReference>
<feature type="chain" id="PRO_5046412333" evidence="8">
    <location>
        <begin position="32"/>
        <end position="587"/>
    </location>
</feature>
<dbReference type="Gene3D" id="2.60.40.10">
    <property type="entry name" value="Immunoglobulins"/>
    <property type="match status" value="2"/>
</dbReference>
<sequence>MTTMTILRGKSTSTSIILWTCLAYLCASIQADTQNINVSINPSGETTVRTGQNLTILCSVGVPLKTCRVEVPQERSVILEPNQPSEDGIGWYGSSLDAGQCGVFIAQIKEKHDGIFKCSLTPKNARYESYNTLRIIVAKPPVMPELMVFPGRRGERQNYEKGETLKVSCRVKAGRPVANVSIFFGDEQIGLEERPIVYNYNNDSYVIQNATRVLSWTDNGKVLRCDATHLALDRPLSAKQQISVLYAPQPQPTIERFGFVIGQPGTVNVTVQANPRPQFMWRIDDDKVEEGQFDESNRIRSSRAVELGKGYWEITLNIDSVQKSDTEKKYVLLVNNELGSTEYQIVLSTSTEPAEGISNRTTSPHAHAGAFSHFYGKLAESMHALGDLDAGSIIGIVVGVLILLLIVFLIIFARATGRWCFAGGSSTRTIGESDIADPAASVSLLRFRKPKPDDPNAGRRSDTESAGRYSRSEVDSSASAARRARAKMNFSQLFKRNKDKVSGTDTDTVRTVVTVDDEKIQTSDAPQAVTLNSANPAVGEGGLVYAELDLTQQKNVAPRRIDDDATEYAEIIYTKPEAEEAANAANK</sequence>
<keyword evidence="5" id="KW-0393">Immunoglobulin domain</keyword>
<name>A0ABM3FWR0_NEOLC</name>
<keyword evidence="7" id="KW-1133">Transmembrane helix</keyword>
<proteinExistence type="predicted"/>
<keyword evidence="2 7" id="KW-0472">Membrane</keyword>
<dbReference type="SUPFAM" id="SSF48726">
    <property type="entry name" value="Immunoglobulin"/>
    <property type="match status" value="2"/>
</dbReference>
<keyword evidence="4" id="KW-0325">Glycoprotein</keyword>
<accession>A0ABM3FWR0</accession>
<evidence type="ECO:0000256" key="5">
    <source>
        <dbReference type="ARBA" id="ARBA00023319"/>
    </source>
</evidence>
<dbReference type="InterPro" id="IPR013783">
    <property type="entry name" value="Ig-like_fold"/>
</dbReference>
<dbReference type="PANTHER" id="PTHR11640">
    <property type="entry name" value="NEPHRIN"/>
    <property type="match status" value="1"/>
</dbReference>
<feature type="compositionally biased region" description="Basic and acidic residues" evidence="6">
    <location>
        <begin position="450"/>
        <end position="474"/>
    </location>
</feature>
<evidence type="ECO:0000256" key="4">
    <source>
        <dbReference type="ARBA" id="ARBA00023180"/>
    </source>
</evidence>
<comment type="subcellular location">
    <subcellularLocation>
        <location evidence="1">Membrane</location>
        <topology evidence="1">Single-pass type I membrane protein</topology>
    </subcellularLocation>
</comment>
<gene>
    <name evidence="11" type="primary">LOC107222818</name>
</gene>
<evidence type="ECO:0000256" key="6">
    <source>
        <dbReference type="SAM" id="MobiDB-lite"/>
    </source>
</evidence>
<dbReference type="SMART" id="SM00409">
    <property type="entry name" value="IG"/>
    <property type="match status" value="2"/>
</dbReference>
<organism evidence="10 11">
    <name type="scientific">Neodiprion lecontei</name>
    <name type="common">Redheaded pine sawfly</name>
    <dbReference type="NCBI Taxonomy" id="441921"/>
    <lineage>
        <taxon>Eukaryota</taxon>
        <taxon>Metazoa</taxon>
        <taxon>Ecdysozoa</taxon>
        <taxon>Arthropoda</taxon>
        <taxon>Hexapoda</taxon>
        <taxon>Insecta</taxon>
        <taxon>Pterygota</taxon>
        <taxon>Neoptera</taxon>
        <taxon>Endopterygota</taxon>
        <taxon>Hymenoptera</taxon>
        <taxon>Tenthredinoidea</taxon>
        <taxon>Diprionidae</taxon>
        <taxon>Diprioninae</taxon>
        <taxon>Neodiprion</taxon>
    </lineage>
</organism>
<feature type="signal peptide" evidence="8">
    <location>
        <begin position="1"/>
        <end position="31"/>
    </location>
</feature>
<feature type="region of interest" description="Disordered" evidence="6">
    <location>
        <begin position="447"/>
        <end position="480"/>
    </location>
</feature>
<evidence type="ECO:0000313" key="11">
    <source>
        <dbReference type="RefSeq" id="XP_046592462.1"/>
    </source>
</evidence>
<dbReference type="Pfam" id="PF07679">
    <property type="entry name" value="I-set"/>
    <property type="match status" value="1"/>
</dbReference>
<dbReference type="RefSeq" id="XP_046592462.1">
    <property type="nucleotide sequence ID" value="XM_046736506.1"/>
</dbReference>
<protein>
    <submittedName>
        <fullName evidence="11">Fasciclin-3 isoform X1</fullName>
    </submittedName>
</protein>
<dbReference type="InterPro" id="IPR051275">
    <property type="entry name" value="Cell_adhesion_signaling"/>
</dbReference>
<dbReference type="InterPro" id="IPR013098">
    <property type="entry name" value="Ig_I-set"/>
</dbReference>
<evidence type="ECO:0000256" key="7">
    <source>
        <dbReference type="SAM" id="Phobius"/>
    </source>
</evidence>
<feature type="transmembrane region" description="Helical" evidence="7">
    <location>
        <begin position="390"/>
        <end position="412"/>
    </location>
</feature>
<keyword evidence="7" id="KW-0812">Transmembrane</keyword>
<dbReference type="InterPro" id="IPR003599">
    <property type="entry name" value="Ig_sub"/>
</dbReference>
<evidence type="ECO:0000313" key="10">
    <source>
        <dbReference type="Proteomes" id="UP000829291"/>
    </source>
</evidence>
<keyword evidence="3" id="KW-1015">Disulfide bond</keyword>